<evidence type="ECO:0000313" key="16">
    <source>
        <dbReference type="Proteomes" id="UP000504631"/>
    </source>
</evidence>
<dbReference type="InterPro" id="IPR017782">
    <property type="entry name" value="Hydroxyacylglutathione_Hdrlase"/>
</dbReference>
<evidence type="ECO:0000256" key="11">
    <source>
        <dbReference type="ARBA" id="ARBA00022989"/>
    </source>
</evidence>
<dbReference type="Proteomes" id="UP000504631">
    <property type="component" value="Unplaced"/>
</dbReference>
<accession>A0A6J3LGF8</accession>
<evidence type="ECO:0000256" key="7">
    <source>
        <dbReference type="ARBA" id="ARBA00022692"/>
    </source>
</evidence>
<evidence type="ECO:0000256" key="1">
    <source>
        <dbReference type="ARBA" id="ARBA00001623"/>
    </source>
</evidence>
<dbReference type="FunFam" id="3.60.15.10:FF:000019">
    <property type="entry name" value="Hydroxyacylglutathione hydrolase, mitochondrial"/>
    <property type="match status" value="1"/>
</dbReference>
<proteinExistence type="inferred from homology"/>
<keyword evidence="7 14" id="KW-0812">Transmembrane</keyword>
<feature type="transmembrane region" description="Helical" evidence="14">
    <location>
        <begin position="150"/>
        <end position="169"/>
    </location>
</feature>
<comment type="similarity">
    <text evidence="5">Belongs to the metallo-beta-lactamase superfamily. Glyoxalase II family.</text>
</comment>
<dbReference type="Pfam" id="PF01490">
    <property type="entry name" value="Aa_trans"/>
    <property type="match status" value="1"/>
</dbReference>
<evidence type="ECO:0000313" key="17">
    <source>
        <dbReference type="RefSeq" id="XP_033364462.1"/>
    </source>
</evidence>
<dbReference type="PANTHER" id="PTHR11935:SF94">
    <property type="entry name" value="TENZING NORGAY, ISOFORM C"/>
    <property type="match status" value="1"/>
</dbReference>
<dbReference type="CDD" id="cd07723">
    <property type="entry name" value="hydroxyacylglutathione_hydrolase_MBL-fold"/>
    <property type="match status" value="1"/>
</dbReference>
<keyword evidence="11 14" id="KW-1133">Transmembrane helix</keyword>
<dbReference type="Pfam" id="PF00753">
    <property type="entry name" value="Lactamase_B"/>
    <property type="match status" value="1"/>
</dbReference>
<dbReference type="GO" id="GO:0016020">
    <property type="term" value="C:membrane"/>
    <property type="evidence" value="ECO:0007669"/>
    <property type="project" value="UniProtKB-SubCell"/>
</dbReference>
<gene>
    <name evidence="17" type="primary">LOC117242142</name>
</gene>
<feature type="transmembrane region" description="Helical" evidence="14">
    <location>
        <begin position="217"/>
        <end position="235"/>
    </location>
</feature>
<feature type="transmembrane region" description="Helical" evidence="14">
    <location>
        <begin position="41"/>
        <end position="72"/>
    </location>
</feature>
<organism evidence="16 17">
    <name type="scientific">Bombus vosnesenskii</name>
    <dbReference type="NCBI Taxonomy" id="207650"/>
    <lineage>
        <taxon>Eukaryota</taxon>
        <taxon>Metazoa</taxon>
        <taxon>Ecdysozoa</taxon>
        <taxon>Arthropoda</taxon>
        <taxon>Hexapoda</taxon>
        <taxon>Insecta</taxon>
        <taxon>Pterygota</taxon>
        <taxon>Neoptera</taxon>
        <taxon>Endopterygota</taxon>
        <taxon>Hymenoptera</taxon>
        <taxon>Apocrita</taxon>
        <taxon>Aculeata</taxon>
        <taxon>Apoidea</taxon>
        <taxon>Anthophila</taxon>
        <taxon>Apidae</taxon>
        <taxon>Bombus</taxon>
        <taxon>Pyrobombus</taxon>
    </lineage>
</organism>
<comment type="subcellular location">
    <subcellularLocation>
        <location evidence="3">Membrane</location>
    </subcellularLocation>
</comment>
<comment type="catalytic activity">
    <reaction evidence="1">
        <text>an S-(2-hydroxyacyl)glutathione + H2O = a 2-hydroxy carboxylate + glutathione + H(+)</text>
        <dbReference type="Rhea" id="RHEA:21864"/>
        <dbReference type="ChEBI" id="CHEBI:15377"/>
        <dbReference type="ChEBI" id="CHEBI:15378"/>
        <dbReference type="ChEBI" id="CHEBI:57925"/>
        <dbReference type="ChEBI" id="CHEBI:58896"/>
        <dbReference type="ChEBI" id="CHEBI:71261"/>
        <dbReference type="EC" id="3.1.2.6"/>
    </reaction>
</comment>
<keyword evidence="8" id="KW-0479">Metal-binding</keyword>
<evidence type="ECO:0000256" key="4">
    <source>
        <dbReference type="ARBA" id="ARBA00004963"/>
    </source>
</evidence>
<dbReference type="SMART" id="SM00849">
    <property type="entry name" value="Lactamase_B"/>
    <property type="match status" value="1"/>
</dbReference>
<dbReference type="SUPFAM" id="SSF56281">
    <property type="entry name" value="Metallo-hydrolase/oxidoreductase"/>
    <property type="match status" value="1"/>
</dbReference>
<evidence type="ECO:0000256" key="14">
    <source>
        <dbReference type="SAM" id="Phobius"/>
    </source>
</evidence>
<keyword evidence="16" id="KW-1185">Reference proteome</keyword>
<keyword evidence="12 14" id="KW-0472">Membrane</keyword>
<dbReference type="PANTHER" id="PTHR11935">
    <property type="entry name" value="BETA LACTAMASE DOMAIN"/>
    <property type="match status" value="1"/>
</dbReference>
<comment type="cofactor">
    <cofactor evidence="2">
        <name>Zn(2+)</name>
        <dbReference type="ChEBI" id="CHEBI:29105"/>
    </cofactor>
</comment>
<evidence type="ECO:0000256" key="13">
    <source>
        <dbReference type="ARBA" id="ARBA00031044"/>
    </source>
</evidence>
<reference evidence="17" key="1">
    <citation type="submission" date="2025-08" db="UniProtKB">
        <authorList>
            <consortium name="RefSeq"/>
        </authorList>
    </citation>
    <scope>IDENTIFICATION</scope>
    <source>
        <tissue evidence="17">Muscle</tissue>
    </source>
</reference>
<feature type="transmembrane region" description="Helical" evidence="14">
    <location>
        <begin position="12"/>
        <end position="35"/>
    </location>
</feature>
<dbReference type="RefSeq" id="XP_033364462.1">
    <property type="nucleotide sequence ID" value="XM_033508571.1"/>
</dbReference>
<dbReference type="EC" id="3.1.2.6" evidence="6"/>
<feature type="domain" description="Metallo-beta-lactamase" evidence="15">
    <location>
        <begin position="315"/>
        <end position="475"/>
    </location>
</feature>
<protein>
    <recommendedName>
        <fullName evidence="6">hydroxyacylglutathione hydrolase</fullName>
        <ecNumber evidence="6">3.1.2.6</ecNumber>
    </recommendedName>
    <alternativeName>
        <fullName evidence="13">Glyoxalase II</fullName>
    </alternativeName>
</protein>
<evidence type="ECO:0000256" key="8">
    <source>
        <dbReference type="ARBA" id="ARBA00022723"/>
    </source>
</evidence>
<dbReference type="GO" id="GO:0031123">
    <property type="term" value="P:RNA 3'-end processing"/>
    <property type="evidence" value="ECO:0007669"/>
    <property type="project" value="UniProtKB-ARBA"/>
</dbReference>
<evidence type="ECO:0000256" key="10">
    <source>
        <dbReference type="ARBA" id="ARBA00022833"/>
    </source>
</evidence>
<dbReference type="HAMAP" id="MF_01374">
    <property type="entry name" value="Glyoxalase_2"/>
    <property type="match status" value="1"/>
</dbReference>
<dbReference type="NCBIfam" id="TIGR03413">
    <property type="entry name" value="GSH_gloB"/>
    <property type="match status" value="1"/>
</dbReference>
<dbReference type="KEGG" id="bvk:117242142"/>
<dbReference type="GO" id="GO:0004416">
    <property type="term" value="F:hydroxyacylglutathione hydrolase activity"/>
    <property type="evidence" value="ECO:0007669"/>
    <property type="project" value="UniProtKB-EC"/>
</dbReference>
<evidence type="ECO:0000256" key="12">
    <source>
        <dbReference type="ARBA" id="ARBA00023136"/>
    </source>
</evidence>
<evidence type="ECO:0000256" key="6">
    <source>
        <dbReference type="ARBA" id="ARBA00011917"/>
    </source>
</evidence>
<dbReference type="GO" id="GO:0046872">
    <property type="term" value="F:metal ion binding"/>
    <property type="evidence" value="ECO:0007669"/>
    <property type="project" value="UniProtKB-KW"/>
</dbReference>
<sequence>MPEQNSSDQYSTWVGLIYVFNLIVGTGALTLPAVFSQAGWALGLSVILILAFISFITVTFVIEVMASANAIVAWRHIQHRKRVCLSQDSSINESESEVLQTLGESGPSNSDSEDTPLVTPFSSSPDCADMTYRYYVIRDKIEMGQMASIFFNKFGTTLFYLCFAIYLYGDLSIYGAAVAKTLADVICTYQPANFTCNSTIPDTEPCWEGFALDRADAYGTFLTIFILLLGPFVFFNIQKTKYLQLLTSGMRWLAFTIMIVYALKNLIIHGAQGDPPAANIMAKSISTNGFYARHCNSIIINQDNMKVQILPALQDNYMYLIIDEASQEAAIVDPVDPDSVACAVQQNNVCLTKVLTTHHHWDHAGGNANLCKKFNNLQVYGGDDRIEALTCKVKHNDTFNIGKLQVRCLATPCHTSGHICYYITGDQESPAVFTGDTLFAGGCGRFFEGTAEQMYKALIEILGSLPNETKVYCGHEYTGNNLKFGKHVEPENEAIRQKIEWVRIQREKNNPTVPSTIQEEKFTNPFMRVHEQSVMDHTEQKDPIQTMAFLRREKDNFKA</sequence>
<evidence type="ECO:0000256" key="3">
    <source>
        <dbReference type="ARBA" id="ARBA00004370"/>
    </source>
</evidence>
<dbReference type="Gene3D" id="3.60.15.10">
    <property type="entry name" value="Ribonuclease Z/Hydroxyacylglutathione hydrolase-like"/>
    <property type="match status" value="1"/>
</dbReference>
<dbReference type="InterPro" id="IPR013057">
    <property type="entry name" value="AA_transpt_TM"/>
</dbReference>
<evidence type="ECO:0000256" key="5">
    <source>
        <dbReference type="ARBA" id="ARBA00006759"/>
    </source>
</evidence>
<dbReference type="InterPro" id="IPR001279">
    <property type="entry name" value="Metallo-B-lactamas"/>
</dbReference>
<evidence type="ECO:0000256" key="2">
    <source>
        <dbReference type="ARBA" id="ARBA00001947"/>
    </source>
</evidence>
<dbReference type="InterPro" id="IPR036866">
    <property type="entry name" value="RibonucZ/Hydroxyglut_hydro"/>
</dbReference>
<dbReference type="GeneID" id="117242142"/>
<dbReference type="AlphaFoldDB" id="A0A6J3LGF8"/>
<comment type="pathway">
    <text evidence="4">Secondary metabolite metabolism; methylglyoxal degradation; (R)-lactate from methylglyoxal: step 2/2.</text>
</comment>
<keyword evidence="9" id="KW-0378">Hydrolase</keyword>
<dbReference type="Pfam" id="PF16123">
    <property type="entry name" value="HAGH_C"/>
    <property type="match status" value="1"/>
</dbReference>
<feature type="transmembrane region" description="Helical" evidence="14">
    <location>
        <begin position="242"/>
        <end position="263"/>
    </location>
</feature>
<keyword evidence="10" id="KW-0862">Zinc</keyword>
<dbReference type="InterPro" id="IPR035680">
    <property type="entry name" value="Clx_II_MBL"/>
</dbReference>
<dbReference type="InterPro" id="IPR032282">
    <property type="entry name" value="HAGH_C"/>
</dbReference>
<name>A0A6J3LGF8_9HYME</name>
<dbReference type="GO" id="GO:0019243">
    <property type="term" value="P:methylglyoxal catabolic process to D-lactate via S-lactoyl-glutathione"/>
    <property type="evidence" value="ECO:0007669"/>
    <property type="project" value="InterPro"/>
</dbReference>
<evidence type="ECO:0000259" key="15">
    <source>
        <dbReference type="SMART" id="SM00849"/>
    </source>
</evidence>
<evidence type="ECO:0000256" key="9">
    <source>
        <dbReference type="ARBA" id="ARBA00022801"/>
    </source>
</evidence>